<protein>
    <submittedName>
        <fullName evidence="2">Methyltransferase, FkbM family</fullName>
    </submittedName>
</protein>
<dbReference type="GO" id="GO:0008168">
    <property type="term" value="F:methyltransferase activity"/>
    <property type="evidence" value="ECO:0007669"/>
    <property type="project" value="UniProtKB-KW"/>
</dbReference>
<sequence>MAIDGVTIERSHYVVERVREFVVKTLVRHAAKRRADFGKFAVIPTDFVGMNVIANGFYERHELTILRRLIESQGLSNTTALDIGANIGNHAVVFSKLFRDVIAFEPNPSVAALLEANIVLSNCRNVKVQRVGLGPEDAVLPFTQDSEGNDGHGSFAIKGASTIDLQVKNGDNLLREIDPEIANGRRRIGFVKCDVEGFEASVFKGLKQTLTDHSPIIVFESDQTGPGAEAYGVLQQYGYRHLYAIRETGDTIDGRLGRELKRLRSNYNFWLEPLDGIPAFWSNVIAAKHSLD</sequence>
<evidence type="ECO:0000259" key="1">
    <source>
        <dbReference type="Pfam" id="PF05050"/>
    </source>
</evidence>
<accession>A0A380W8E3</accession>
<dbReference type="Gene3D" id="3.40.50.150">
    <property type="entry name" value="Vaccinia Virus protein VP39"/>
    <property type="match status" value="1"/>
</dbReference>
<evidence type="ECO:0000313" key="3">
    <source>
        <dbReference type="Proteomes" id="UP000254343"/>
    </source>
</evidence>
<dbReference type="EMBL" id="UIGB01000001">
    <property type="protein sequence ID" value="SUU84919.1"/>
    <property type="molecule type" value="Genomic_DNA"/>
</dbReference>
<dbReference type="Pfam" id="PF05050">
    <property type="entry name" value="Methyltransf_21"/>
    <property type="match status" value="1"/>
</dbReference>
<dbReference type="Proteomes" id="UP000254343">
    <property type="component" value="Unassembled WGS sequence"/>
</dbReference>
<dbReference type="SUPFAM" id="SSF53335">
    <property type="entry name" value="S-adenosyl-L-methionine-dependent methyltransferases"/>
    <property type="match status" value="1"/>
</dbReference>
<dbReference type="AlphaFoldDB" id="A0A380W8E3"/>
<name>A0A380W8E3_AFIFE</name>
<dbReference type="GO" id="GO:0032259">
    <property type="term" value="P:methylation"/>
    <property type="evidence" value="ECO:0007669"/>
    <property type="project" value="UniProtKB-KW"/>
</dbReference>
<dbReference type="InterPro" id="IPR052514">
    <property type="entry name" value="SAM-dependent_MTase"/>
</dbReference>
<reference evidence="2 3" key="1">
    <citation type="submission" date="2018-06" db="EMBL/GenBank/DDBJ databases">
        <authorList>
            <consortium name="Pathogen Informatics"/>
            <person name="Doyle S."/>
        </authorList>
    </citation>
    <scope>NUCLEOTIDE SEQUENCE [LARGE SCALE GENOMIC DNA]</scope>
    <source>
        <strain evidence="2 3">NCTC12722</strain>
    </source>
</reference>
<dbReference type="PANTHER" id="PTHR34203:SF15">
    <property type="entry name" value="SLL1173 PROTEIN"/>
    <property type="match status" value="1"/>
</dbReference>
<dbReference type="NCBIfam" id="TIGR01444">
    <property type="entry name" value="fkbM_fam"/>
    <property type="match status" value="1"/>
</dbReference>
<feature type="domain" description="Methyltransferase FkbM" evidence="1">
    <location>
        <begin position="82"/>
        <end position="240"/>
    </location>
</feature>
<dbReference type="InterPro" id="IPR006342">
    <property type="entry name" value="FkbM_mtfrase"/>
</dbReference>
<keyword evidence="2" id="KW-0808">Transferase</keyword>
<evidence type="ECO:0000313" key="2">
    <source>
        <dbReference type="EMBL" id="SUU84919.1"/>
    </source>
</evidence>
<dbReference type="InterPro" id="IPR029063">
    <property type="entry name" value="SAM-dependent_MTases_sf"/>
</dbReference>
<gene>
    <name evidence="2" type="ORF">NCTC12722_02122</name>
</gene>
<dbReference type="PANTHER" id="PTHR34203">
    <property type="entry name" value="METHYLTRANSFERASE, FKBM FAMILY PROTEIN"/>
    <property type="match status" value="1"/>
</dbReference>
<dbReference type="RefSeq" id="WP_002715744.1">
    <property type="nucleotide sequence ID" value="NZ_UFSI01000001.1"/>
</dbReference>
<keyword evidence="2" id="KW-0489">Methyltransferase</keyword>
<dbReference type="OrthoDB" id="9814604at2"/>
<organism evidence="2 3">
    <name type="scientific">Afipia felis</name>
    <name type="common">Cat scratch disease bacillus</name>
    <dbReference type="NCBI Taxonomy" id="1035"/>
    <lineage>
        <taxon>Bacteria</taxon>
        <taxon>Pseudomonadati</taxon>
        <taxon>Pseudomonadota</taxon>
        <taxon>Alphaproteobacteria</taxon>
        <taxon>Hyphomicrobiales</taxon>
        <taxon>Nitrobacteraceae</taxon>
        <taxon>Afipia</taxon>
    </lineage>
</organism>
<proteinExistence type="predicted"/>